<evidence type="ECO:0000313" key="1">
    <source>
        <dbReference type="EMBL" id="CAK9086932.1"/>
    </source>
</evidence>
<dbReference type="Gene3D" id="1.10.4080.10">
    <property type="entry name" value="ADP-ribosylation/Crystallin J1"/>
    <property type="match status" value="1"/>
</dbReference>
<keyword evidence="1" id="KW-0378">Hydrolase</keyword>
<dbReference type="PANTHER" id="PTHR16222">
    <property type="entry name" value="ADP-RIBOSYLGLYCOHYDROLASE"/>
    <property type="match status" value="1"/>
</dbReference>
<dbReference type="EMBL" id="CAXAMM010039507">
    <property type="protein sequence ID" value="CAK9086932.1"/>
    <property type="molecule type" value="Genomic_DNA"/>
</dbReference>
<dbReference type="GO" id="GO:0016787">
    <property type="term" value="F:hydrolase activity"/>
    <property type="evidence" value="ECO:0007669"/>
    <property type="project" value="UniProtKB-KW"/>
</dbReference>
<dbReference type="Pfam" id="PF03747">
    <property type="entry name" value="ADP_ribosyl_GH"/>
    <property type="match status" value="1"/>
</dbReference>
<dbReference type="InterPro" id="IPR050792">
    <property type="entry name" value="ADP-ribosylglycohydrolase"/>
</dbReference>
<dbReference type="PANTHER" id="PTHR16222:SF12">
    <property type="entry name" value="ADP-RIBOSYLGLYCOHYDROLASE-RELATED"/>
    <property type="match status" value="1"/>
</dbReference>
<organism evidence="1 2">
    <name type="scientific">Durusdinium trenchii</name>
    <dbReference type="NCBI Taxonomy" id="1381693"/>
    <lineage>
        <taxon>Eukaryota</taxon>
        <taxon>Sar</taxon>
        <taxon>Alveolata</taxon>
        <taxon>Dinophyceae</taxon>
        <taxon>Suessiales</taxon>
        <taxon>Symbiodiniaceae</taxon>
        <taxon>Durusdinium</taxon>
    </lineage>
</organism>
<name>A0ABP0QIX9_9DINO</name>
<dbReference type="Proteomes" id="UP001642464">
    <property type="component" value="Unassembled WGS sequence"/>
</dbReference>
<evidence type="ECO:0000313" key="2">
    <source>
        <dbReference type="Proteomes" id="UP001642464"/>
    </source>
</evidence>
<dbReference type="SUPFAM" id="SSF101478">
    <property type="entry name" value="ADP-ribosylglycohydrolase"/>
    <property type="match status" value="1"/>
</dbReference>
<keyword evidence="2" id="KW-1185">Reference proteome</keyword>
<sequence length="140" mass="15693">MKWLVTSSPARETERCWNWKHETLDIAGTLAARGWSYNGYPVSADYFGSYSLDGLAGALWAVYHSRSFDEAVVRAVNLNGDADSFGSMAGQIAGAFYGFSAINKQFVEWLSRWDDHETAVRALLLFKIGADVEKTRERDE</sequence>
<dbReference type="InterPro" id="IPR036705">
    <property type="entry name" value="Ribosyl_crysJ1_sf"/>
</dbReference>
<protein>
    <submittedName>
        <fullName evidence="1">ADP-ribosylarginine hydrolase Tri1 (Immunity protein Tri1) (Tri1-Pp)</fullName>
    </submittedName>
</protein>
<dbReference type="InterPro" id="IPR005502">
    <property type="entry name" value="Ribosyl_crysJ1"/>
</dbReference>
<proteinExistence type="predicted"/>
<reference evidence="1 2" key="1">
    <citation type="submission" date="2024-02" db="EMBL/GenBank/DDBJ databases">
        <authorList>
            <person name="Chen Y."/>
            <person name="Shah S."/>
            <person name="Dougan E. K."/>
            <person name="Thang M."/>
            <person name="Chan C."/>
        </authorList>
    </citation>
    <scope>NUCLEOTIDE SEQUENCE [LARGE SCALE GENOMIC DNA]</scope>
</reference>
<accession>A0ABP0QIX9</accession>
<comment type="caution">
    <text evidence="1">The sequence shown here is derived from an EMBL/GenBank/DDBJ whole genome shotgun (WGS) entry which is preliminary data.</text>
</comment>
<gene>
    <name evidence="1" type="ORF">SCF082_LOCUS41118</name>
</gene>